<dbReference type="EMBL" id="OW152832">
    <property type="protein sequence ID" value="CAH2052175.1"/>
    <property type="molecule type" value="Genomic_DNA"/>
</dbReference>
<evidence type="ECO:0000313" key="1">
    <source>
        <dbReference type="EMBL" id="CAH2052175.1"/>
    </source>
</evidence>
<gene>
    <name evidence="1" type="ORF">IPOD504_LOCUS8108</name>
</gene>
<accession>A0ABN8IBC3</accession>
<dbReference type="Proteomes" id="UP000837857">
    <property type="component" value="Chromosome 20"/>
</dbReference>
<feature type="non-terminal residue" evidence="1">
    <location>
        <position position="103"/>
    </location>
</feature>
<organism evidence="1 2">
    <name type="scientific">Iphiclides podalirius</name>
    <name type="common">scarce swallowtail</name>
    <dbReference type="NCBI Taxonomy" id="110791"/>
    <lineage>
        <taxon>Eukaryota</taxon>
        <taxon>Metazoa</taxon>
        <taxon>Ecdysozoa</taxon>
        <taxon>Arthropoda</taxon>
        <taxon>Hexapoda</taxon>
        <taxon>Insecta</taxon>
        <taxon>Pterygota</taxon>
        <taxon>Neoptera</taxon>
        <taxon>Endopterygota</taxon>
        <taxon>Lepidoptera</taxon>
        <taxon>Glossata</taxon>
        <taxon>Ditrysia</taxon>
        <taxon>Papilionoidea</taxon>
        <taxon>Papilionidae</taxon>
        <taxon>Papilioninae</taxon>
        <taxon>Iphiclides</taxon>
    </lineage>
</organism>
<sequence length="103" mass="12025">MPKRCTVYTLDSVNIIRKYISFLDLPFSFVLSSKRYFLRWTESRRVTRAMKQHRSQMINRSNWMVDSKYRSVVLNESGDLFRTIGVIGLGCSKLMVAVKIGPE</sequence>
<evidence type="ECO:0000313" key="2">
    <source>
        <dbReference type="Proteomes" id="UP000837857"/>
    </source>
</evidence>
<name>A0ABN8IBC3_9NEOP</name>
<proteinExistence type="predicted"/>
<reference evidence="1" key="1">
    <citation type="submission" date="2022-03" db="EMBL/GenBank/DDBJ databases">
        <authorList>
            <person name="Martin H S."/>
        </authorList>
    </citation>
    <scope>NUCLEOTIDE SEQUENCE</scope>
</reference>
<keyword evidence="2" id="KW-1185">Reference proteome</keyword>
<protein>
    <submittedName>
        <fullName evidence="1">Uncharacterized protein</fullName>
    </submittedName>
</protein>